<name>A0A835FJS0_9POAL</name>
<evidence type="ECO:0000256" key="2">
    <source>
        <dbReference type="ARBA" id="ARBA00023015"/>
    </source>
</evidence>
<dbReference type="GO" id="GO:0003677">
    <property type="term" value="F:DNA binding"/>
    <property type="evidence" value="ECO:0007669"/>
    <property type="project" value="UniProtKB-KW"/>
</dbReference>
<dbReference type="GO" id="GO:0003700">
    <property type="term" value="F:DNA-binding transcription factor activity"/>
    <property type="evidence" value="ECO:0007669"/>
    <property type="project" value="InterPro"/>
</dbReference>
<feature type="domain" description="RWP-RK" evidence="7">
    <location>
        <begin position="1"/>
        <end position="67"/>
    </location>
</feature>
<dbReference type="InterPro" id="IPR044607">
    <property type="entry name" value="RKD-like"/>
</dbReference>
<dbReference type="PROSITE" id="PS51519">
    <property type="entry name" value="RWP_RK"/>
    <property type="match status" value="1"/>
</dbReference>
<evidence type="ECO:0000256" key="5">
    <source>
        <dbReference type="ARBA" id="ARBA00023163"/>
    </source>
</evidence>
<reference evidence="8" key="1">
    <citation type="submission" date="2020-07" db="EMBL/GenBank/DDBJ databases">
        <title>Genome sequence and genetic diversity analysis of an under-domesticated orphan crop, white fonio (Digitaria exilis).</title>
        <authorList>
            <person name="Bennetzen J.L."/>
            <person name="Chen S."/>
            <person name="Ma X."/>
            <person name="Wang X."/>
            <person name="Yssel A.E.J."/>
            <person name="Chaluvadi S.R."/>
            <person name="Johnson M."/>
            <person name="Gangashetty P."/>
            <person name="Hamidou F."/>
            <person name="Sanogo M.D."/>
            <person name="Zwaenepoel A."/>
            <person name="Wallace J."/>
            <person name="Van De Peer Y."/>
            <person name="Van Deynze A."/>
        </authorList>
    </citation>
    <scope>NUCLEOTIDE SEQUENCE</scope>
    <source>
        <tissue evidence="8">Leaves</tissue>
    </source>
</reference>
<keyword evidence="3" id="KW-0175">Coiled coil</keyword>
<evidence type="ECO:0000313" key="9">
    <source>
        <dbReference type="Proteomes" id="UP000636709"/>
    </source>
</evidence>
<keyword evidence="9" id="KW-1185">Reference proteome</keyword>
<dbReference type="Pfam" id="PF02042">
    <property type="entry name" value="RWP-RK"/>
    <property type="match status" value="1"/>
</dbReference>
<evidence type="ECO:0000256" key="3">
    <source>
        <dbReference type="ARBA" id="ARBA00023054"/>
    </source>
</evidence>
<gene>
    <name evidence="8" type="ORF">HU200_010574</name>
</gene>
<comment type="caution">
    <text evidence="8">The sequence shown here is derived from an EMBL/GenBank/DDBJ whole genome shotgun (WGS) entry which is preliminary data.</text>
</comment>
<evidence type="ECO:0000256" key="4">
    <source>
        <dbReference type="ARBA" id="ARBA00023125"/>
    </source>
</evidence>
<evidence type="ECO:0000256" key="1">
    <source>
        <dbReference type="ARBA" id="ARBA00004049"/>
    </source>
</evidence>
<keyword evidence="4" id="KW-0238">DNA-binding</keyword>
<evidence type="ECO:0000313" key="8">
    <source>
        <dbReference type="EMBL" id="KAF8758209.1"/>
    </source>
</evidence>
<dbReference type="InterPro" id="IPR003035">
    <property type="entry name" value="RWP-RK_dom"/>
</dbReference>
<dbReference type="PANTHER" id="PTHR46373">
    <property type="entry name" value="PROTEIN RKD4"/>
    <property type="match status" value="1"/>
</dbReference>
<dbReference type="PANTHER" id="PTHR46373:SF3">
    <property type="entry name" value="RWP-RK DOMAIN-CONTAINING PROTEIN"/>
    <property type="match status" value="1"/>
</dbReference>
<comment type="function">
    <text evidence="1">Putative transcription factor.</text>
</comment>
<evidence type="ECO:0000256" key="6">
    <source>
        <dbReference type="ARBA" id="ARBA00023242"/>
    </source>
</evidence>
<dbReference type="AlphaFoldDB" id="A0A835FJS0"/>
<dbReference type="OrthoDB" id="689721at2759"/>
<keyword evidence="5" id="KW-0804">Transcription</keyword>
<proteinExistence type="predicted"/>
<keyword evidence="2" id="KW-0805">Transcription regulation</keyword>
<dbReference type="Proteomes" id="UP000636709">
    <property type="component" value="Unassembled WGS sequence"/>
</dbReference>
<protein>
    <recommendedName>
        <fullName evidence="7">RWP-RK domain-containing protein</fullName>
    </recommendedName>
</protein>
<dbReference type="EMBL" id="JACEFO010000732">
    <property type="protein sequence ID" value="KAF8758209.1"/>
    <property type="molecule type" value="Genomic_DNA"/>
</dbReference>
<sequence>MEDIIRLMYMNREDAAKELNISSTSLKRLCRMNNTNCWPARKIIAINNKIKKLEEAALRNVGPTGLLAIKEKMDKLKLEMAQLYASVMKSIQDNQKHNNDGAGPSGSKQKQMTIQIMKNI</sequence>
<keyword evidence="6" id="KW-0539">Nucleus</keyword>
<accession>A0A835FJS0</accession>
<organism evidence="8 9">
    <name type="scientific">Digitaria exilis</name>
    <dbReference type="NCBI Taxonomy" id="1010633"/>
    <lineage>
        <taxon>Eukaryota</taxon>
        <taxon>Viridiplantae</taxon>
        <taxon>Streptophyta</taxon>
        <taxon>Embryophyta</taxon>
        <taxon>Tracheophyta</taxon>
        <taxon>Spermatophyta</taxon>
        <taxon>Magnoliopsida</taxon>
        <taxon>Liliopsida</taxon>
        <taxon>Poales</taxon>
        <taxon>Poaceae</taxon>
        <taxon>PACMAD clade</taxon>
        <taxon>Panicoideae</taxon>
        <taxon>Panicodae</taxon>
        <taxon>Paniceae</taxon>
        <taxon>Anthephorinae</taxon>
        <taxon>Digitaria</taxon>
    </lineage>
</organism>
<evidence type="ECO:0000259" key="7">
    <source>
        <dbReference type="PROSITE" id="PS51519"/>
    </source>
</evidence>